<evidence type="ECO:0000313" key="2">
    <source>
        <dbReference type="Proteomes" id="UP001056778"/>
    </source>
</evidence>
<gene>
    <name evidence="1" type="ORF">MML48_6g00007386</name>
</gene>
<protein>
    <submittedName>
        <fullName evidence="1">Homeobox protein hox</fullName>
    </submittedName>
</protein>
<dbReference type="EMBL" id="CM043020">
    <property type="protein sequence ID" value="KAI4459844.1"/>
    <property type="molecule type" value="Genomic_DNA"/>
</dbReference>
<dbReference type="Proteomes" id="UP001056778">
    <property type="component" value="Chromosome 6"/>
</dbReference>
<evidence type="ECO:0000313" key="1">
    <source>
        <dbReference type="EMBL" id="KAI4459844.1"/>
    </source>
</evidence>
<keyword evidence="2" id="KW-1185">Reference proteome</keyword>
<name>A0ACB9SZ95_HOLOL</name>
<keyword evidence="1" id="KW-0371">Homeobox</keyword>
<proteinExistence type="predicted"/>
<keyword evidence="1" id="KW-0238">DNA-binding</keyword>
<organism evidence="1 2">
    <name type="scientific">Holotrichia oblita</name>
    <name type="common">Chafer beetle</name>
    <dbReference type="NCBI Taxonomy" id="644536"/>
    <lineage>
        <taxon>Eukaryota</taxon>
        <taxon>Metazoa</taxon>
        <taxon>Ecdysozoa</taxon>
        <taxon>Arthropoda</taxon>
        <taxon>Hexapoda</taxon>
        <taxon>Insecta</taxon>
        <taxon>Pterygota</taxon>
        <taxon>Neoptera</taxon>
        <taxon>Endopterygota</taxon>
        <taxon>Coleoptera</taxon>
        <taxon>Polyphaga</taxon>
        <taxon>Scarabaeiformia</taxon>
        <taxon>Scarabaeidae</taxon>
        <taxon>Melolonthinae</taxon>
        <taxon>Holotrichia</taxon>
    </lineage>
</organism>
<accession>A0ACB9SZ95</accession>
<reference evidence="1" key="1">
    <citation type="submission" date="2022-04" db="EMBL/GenBank/DDBJ databases">
        <title>Chromosome-scale genome assembly of Holotrichia oblita Faldermann.</title>
        <authorList>
            <person name="Rongchong L."/>
        </authorList>
    </citation>
    <scope>NUCLEOTIDE SEQUENCE</scope>
    <source>
        <strain evidence="1">81SQS9</strain>
    </source>
</reference>
<sequence>MVGMLNYWLQYEAPPNIELVVGYSYIPPDHVFGQIEKRYNKIPEVVHPKEYIDIIKEFAKVYKIGNDVVVKDWRSEAQKVLKQQGFWHFKFQPSKRIVLSKGKNIPLVRGEPFYRNDIFCIPKSLCKRGKFLFQMSRLQHGVPIDNDKKRNITKLLEKHNGKE</sequence>
<comment type="caution">
    <text evidence="1">The sequence shown here is derived from an EMBL/GenBank/DDBJ whole genome shotgun (WGS) entry which is preliminary data.</text>
</comment>